<protein>
    <submittedName>
        <fullName evidence="2">Uncharacterized protein</fullName>
    </submittedName>
</protein>
<organism evidence="2 3">
    <name type="scientific">Eleutherodactylus coqui</name>
    <name type="common">Puerto Rican coqui</name>
    <dbReference type="NCBI Taxonomy" id="57060"/>
    <lineage>
        <taxon>Eukaryota</taxon>
        <taxon>Metazoa</taxon>
        <taxon>Chordata</taxon>
        <taxon>Craniata</taxon>
        <taxon>Vertebrata</taxon>
        <taxon>Euteleostomi</taxon>
        <taxon>Amphibia</taxon>
        <taxon>Batrachia</taxon>
        <taxon>Anura</taxon>
        <taxon>Neobatrachia</taxon>
        <taxon>Hyloidea</taxon>
        <taxon>Eleutherodactylidae</taxon>
        <taxon>Eleutherodactylinae</taxon>
        <taxon>Eleutherodactylus</taxon>
        <taxon>Eleutherodactylus</taxon>
    </lineage>
</organism>
<comment type="caution">
    <text evidence="2">The sequence shown here is derived from an EMBL/GenBank/DDBJ whole genome shotgun (WGS) entry which is preliminary data.</text>
</comment>
<proteinExistence type="predicted"/>
<keyword evidence="3" id="KW-1185">Reference proteome</keyword>
<dbReference type="AlphaFoldDB" id="A0A8J6BHA4"/>
<evidence type="ECO:0000313" key="3">
    <source>
        <dbReference type="Proteomes" id="UP000770717"/>
    </source>
</evidence>
<evidence type="ECO:0000256" key="1">
    <source>
        <dbReference type="SAM" id="MobiDB-lite"/>
    </source>
</evidence>
<feature type="region of interest" description="Disordered" evidence="1">
    <location>
        <begin position="16"/>
        <end position="79"/>
    </location>
</feature>
<accession>A0A8J6BHA4</accession>
<dbReference type="EMBL" id="WNTK01010338">
    <property type="protein sequence ID" value="KAG9462603.1"/>
    <property type="molecule type" value="Genomic_DNA"/>
</dbReference>
<gene>
    <name evidence="2" type="ORF">GDO78_013752</name>
</gene>
<dbReference type="Proteomes" id="UP000770717">
    <property type="component" value="Unassembled WGS sequence"/>
</dbReference>
<evidence type="ECO:0000313" key="2">
    <source>
        <dbReference type="EMBL" id="KAG9462603.1"/>
    </source>
</evidence>
<name>A0A8J6BHA4_ELECQ</name>
<reference evidence="2" key="1">
    <citation type="thesis" date="2020" institute="ProQuest LLC" country="789 East Eisenhower Parkway, Ann Arbor, MI, USA">
        <title>Comparative Genomics and Chromosome Evolution.</title>
        <authorList>
            <person name="Mudd A.B."/>
        </authorList>
    </citation>
    <scope>NUCLEOTIDE SEQUENCE</scope>
    <source>
        <strain evidence="2">HN-11 Male</strain>
        <tissue evidence="2">Kidney and liver</tissue>
    </source>
</reference>
<sequence length="79" mass="9273">MGRLLSPSRWFITTDLLLAGKESPPRSSGTSPPPHRRRIQQDVWYCFRKRRARRHEGVRGRPEPLQLRGKPERRARESG</sequence>
<feature type="compositionally biased region" description="Basic and acidic residues" evidence="1">
    <location>
        <begin position="69"/>
        <end position="79"/>
    </location>
</feature>